<keyword evidence="6" id="KW-0653">Protein transport</keyword>
<keyword evidence="7 10" id="KW-1133">Transmembrane helix</keyword>
<gene>
    <name evidence="12" type="ORF">UF78_12250</name>
</gene>
<evidence type="ECO:0000256" key="6">
    <source>
        <dbReference type="ARBA" id="ARBA00022927"/>
    </source>
</evidence>
<keyword evidence="8 10" id="KW-0472">Membrane</keyword>
<dbReference type="OrthoDB" id="6997042at2"/>
<dbReference type="GO" id="GO:0015031">
    <property type="term" value="P:protein transport"/>
    <property type="evidence" value="ECO:0007669"/>
    <property type="project" value="UniProtKB-KW"/>
</dbReference>
<evidence type="ECO:0000256" key="7">
    <source>
        <dbReference type="ARBA" id="ARBA00022989"/>
    </source>
</evidence>
<keyword evidence="5 10" id="KW-0812">Transmembrane</keyword>
<evidence type="ECO:0000313" key="12">
    <source>
        <dbReference type="EMBL" id="KJH81607.1"/>
    </source>
</evidence>
<comment type="caution">
    <text evidence="12">The sequence shown here is derived from an EMBL/GenBank/DDBJ whole genome shotgun (WGS) entry which is preliminary data.</text>
</comment>
<dbReference type="Gene3D" id="2.30.30.830">
    <property type="match status" value="1"/>
</dbReference>
<evidence type="ECO:0000256" key="2">
    <source>
        <dbReference type="ARBA" id="ARBA00022448"/>
    </source>
</evidence>
<accession>A0A0D9ALI9</accession>
<dbReference type="Proteomes" id="UP000032487">
    <property type="component" value="Unassembled WGS sequence"/>
</dbReference>
<protein>
    <recommendedName>
        <fullName evidence="11">Type II secretion system protein GspC N-terminal domain-containing protein</fullName>
    </recommendedName>
</protein>
<evidence type="ECO:0000256" key="1">
    <source>
        <dbReference type="ARBA" id="ARBA00004533"/>
    </source>
</evidence>
<feature type="transmembrane region" description="Helical" evidence="10">
    <location>
        <begin position="12"/>
        <end position="31"/>
    </location>
</feature>
<dbReference type="InterPro" id="IPR024961">
    <property type="entry name" value="T2SS_GspC_N"/>
</dbReference>
<dbReference type="EMBL" id="JYHV01000020">
    <property type="protein sequence ID" value="KJH81607.1"/>
    <property type="molecule type" value="Genomic_DNA"/>
</dbReference>
<dbReference type="PATRIC" id="fig|316.101.peg.1816"/>
<keyword evidence="4" id="KW-0997">Cell inner membrane</keyword>
<reference evidence="12 13" key="1">
    <citation type="submission" date="2015-02" db="EMBL/GenBank/DDBJ databases">
        <title>Draft genome sequence of Pseudomonas stutzeri NT0128 isolated from wheat (Triticum turgidum) rhizosphere.</title>
        <authorList>
            <person name="Tovi N."/>
            <person name="Frenk S."/>
            <person name="Hadar Y."/>
            <person name="Minz D."/>
        </authorList>
    </citation>
    <scope>NUCLEOTIDE SEQUENCE [LARGE SCALE GENOMIC DNA]</scope>
    <source>
        <strain evidence="12 13">NT0128</strain>
    </source>
</reference>
<dbReference type="GO" id="GO:0005886">
    <property type="term" value="C:plasma membrane"/>
    <property type="evidence" value="ECO:0007669"/>
    <property type="project" value="UniProtKB-SubCell"/>
</dbReference>
<evidence type="ECO:0000256" key="3">
    <source>
        <dbReference type="ARBA" id="ARBA00022475"/>
    </source>
</evidence>
<evidence type="ECO:0000256" key="10">
    <source>
        <dbReference type="SAM" id="Phobius"/>
    </source>
</evidence>
<evidence type="ECO:0000256" key="9">
    <source>
        <dbReference type="SAM" id="MobiDB-lite"/>
    </source>
</evidence>
<name>A0A0D9ALI9_STUST</name>
<organism evidence="12 13">
    <name type="scientific">Stutzerimonas stutzeri</name>
    <name type="common">Pseudomonas stutzeri</name>
    <dbReference type="NCBI Taxonomy" id="316"/>
    <lineage>
        <taxon>Bacteria</taxon>
        <taxon>Pseudomonadati</taxon>
        <taxon>Pseudomonadota</taxon>
        <taxon>Gammaproteobacteria</taxon>
        <taxon>Pseudomonadales</taxon>
        <taxon>Pseudomonadaceae</taxon>
        <taxon>Stutzerimonas</taxon>
    </lineage>
</organism>
<proteinExistence type="predicted"/>
<keyword evidence="2" id="KW-0813">Transport</keyword>
<comment type="subcellular location">
    <subcellularLocation>
        <location evidence="1">Cell inner membrane</location>
    </subcellularLocation>
</comment>
<dbReference type="AlphaFoldDB" id="A0A0D9ALI9"/>
<dbReference type="Pfam" id="PF11356">
    <property type="entry name" value="T2SSC"/>
    <property type="match status" value="1"/>
</dbReference>
<feature type="domain" description="Type II secretion system protein GspC N-terminal" evidence="11">
    <location>
        <begin position="29"/>
        <end position="149"/>
    </location>
</feature>
<sequence>MASPAALQKFRQHAPLIVSAAIVVLFGFYLAGQIRTWLQLTQAPAAATTDSNQPAGVVPDLQRMESLFGTPATTAGQRYSPDASSSDLTLLGSFVHADPARSTAIIQLSGQPPQLYRVEQELESGVRLHSVHPDRVEILRGGRVESLYFPSVRSATAVPDNLPDYSEPAEMNQPDPQAEMLQQQMEALRQQMEGANSPPDTMPSDEQPTEDN</sequence>
<evidence type="ECO:0000256" key="4">
    <source>
        <dbReference type="ARBA" id="ARBA00022519"/>
    </source>
</evidence>
<evidence type="ECO:0000259" key="11">
    <source>
        <dbReference type="Pfam" id="PF11356"/>
    </source>
</evidence>
<evidence type="ECO:0000313" key="13">
    <source>
        <dbReference type="Proteomes" id="UP000032487"/>
    </source>
</evidence>
<evidence type="ECO:0000256" key="8">
    <source>
        <dbReference type="ARBA" id="ARBA00023136"/>
    </source>
</evidence>
<keyword evidence="3" id="KW-1003">Cell membrane</keyword>
<feature type="region of interest" description="Disordered" evidence="9">
    <location>
        <begin position="185"/>
        <end position="212"/>
    </location>
</feature>
<evidence type="ECO:0000256" key="5">
    <source>
        <dbReference type="ARBA" id="ARBA00022692"/>
    </source>
</evidence>